<evidence type="ECO:0000256" key="1">
    <source>
        <dbReference type="SAM" id="Coils"/>
    </source>
</evidence>
<feature type="compositionally biased region" description="Basic and acidic residues" evidence="2">
    <location>
        <begin position="69"/>
        <end position="78"/>
    </location>
</feature>
<dbReference type="AlphaFoldDB" id="A0AA42W288"/>
<dbReference type="Proteomes" id="UP001161294">
    <property type="component" value="Unassembled WGS sequence"/>
</dbReference>
<organism evidence="3 4">
    <name type="scientific">Comamonas aquatica</name>
    <dbReference type="NCBI Taxonomy" id="225991"/>
    <lineage>
        <taxon>Bacteria</taxon>
        <taxon>Pseudomonadati</taxon>
        <taxon>Pseudomonadota</taxon>
        <taxon>Betaproteobacteria</taxon>
        <taxon>Burkholderiales</taxon>
        <taxon>Comamonadaceae</taxon>
        <taxon>Comamonas</taxon>
    </lineage>
</organism>
<dbReference type="RefSeq" id="WP_279852874.1">
    <property type="nucleotide sequence ID" value="NZ_CAXONF010000028.1"/>
</dbReference>
<dbReference type="Pfam" id="PF04102">
    <property type="entry name" value="SlyX"/>
    <property type="match status" value="1"/>
</dbReference>
<evidence type="ECO:0000256" key="2">
    <source>
        <dbReference type="SAM" id="MobiDB-lite"/>
    </source>
</evidence>
<feature type="coiled-coil region" evidence="1">
    <location>
        <begin position="31"/>
        <end position="58"/>
    </location>
</feature>
<dbReference type="PANTHER" id="PTHR36508">
    <property type="entry name" value="PROTEIN SLYX"/>
    <property type="match status" value="1"/>
</dbReference>
<dbReference type="InterPro" id="IPR007236">
    <property type="entry name" value="SlyX"/>
</dbReference>
<reference evidence="3" key="1">
    <citation type="submission" date="2022-09" db="EMBL/GenBank/DDBJ databases">
        <title>Intensive care unit water sources are persistently colonized with multi-drug resistant bacteria and are the site of extensive horizontal gene transfer of antibiotic resistance genes.</title>
        <authorList>
            <person name="Diorio-Toth L."/>
        </authorList>
    </citation>
    <scope>NUCLEOTIDE SEQUENCE</scope>
    <source>
        <strain evidence="3">GD03686</strain>
    </source>
</reference>
<protein>
    <submittedName>
        <fullName evidence="3">SlyX family protein</fullName>
    </submittedName>
</protein>
<name>A0AA42W288_9BURK</name>
<dbReference type="Gene3D" id="1.20.5.300">
    <property type="match status" value="1"/>
</dbReference>
<comment type="caution">
    <text evidence="3">The sequence shown here is derived from an EMBL/GenBank/DDBJ whole genome shotgun (WGS) entry which is preliminary data.</text>
</comment>
<gene>
    <name evidence="3" type="ORF">N5J23_10515</name>
</gene>
<proteinExistence type="predicted"/>
<evidence type="ECO:0000313" key="3">
    <source>
        <dbReference type="EMBL" id="MDH2005972.1"/>
    </source>
</evidence>
<keyword evidence="1" id="KW-0175">Coiled coil</keyword>
<feature type="region of interest" description="Disordered" evidence="2">
    <location>
        <begin position="58"/>
        <end position="78"/>
    </location>
</feature>
<dbReference type="EMBL" id="JAOCJW010000018">
    <property type="protein sequence ID" value="MDH2005972.1"/>
    <property type="molecule type" value="Genomic_DNA"/>
</dbReference>
<evidence type="ECO:0000313" key="4">
    <source>
        <dbReference type="Proteomes" id="UP001161294"/>
    </source>
</evidence>
<dbReference type="PANTHER" id="PTHR36508:SF1">
    <property type="entry name" value="PROTEIN SLYX"/>
    <property type="match status" value="1"/>
</dbReference>
<sequence>MSEQPTPEALEALEARIMDLEVKASYTDDLLEQLNMTIYRQQQQIDALINEVRQLRQQVPEGGQGAPRNLRDELPPHY</sequence>
<accession>A0AA42W288</accession>